<protein>
    <submittedName>
        <fullName evidence="4">Putative transcription regulator (Putative)</fullName>
    </submittedName>
</protein>
<dbReference type="SUPFAM" id="SSF48498">
    <property type="entry name" value="Tetracyclin repressor-like, C-terminal domain"/>
    <property type="match status" value="1"/>
</dbReference>
<dbReference type="Gene3D" id="1.10.10.60">
    <property type="entry name" value="Homeodomain-like"/>
    <property type="match status" value="1"/>
</dbReference>
<dbReference type="SUPFAM" id="SSF46689">
    <property type="entry name" value="Homeodomain-like"/>
    <property type="match status" value="1"/>
</dbReference>
<dbReference type="RefSeq" id="WP_054758560.1">
    <property type="nucleotide sequence ID" value="NZ_AYYR01000013.1"/>
</dbReference>
<dbReference type="InterPro" id="IPR009057">
    <property type="entry name" value="Homeodomain-like_sf"/>
</dbReference>
<accession>A0A0R2BEX4</accession>
<dbReference type="EMBL" id="AYYR01000013">
    <property type="protein sequence ID" value="KRM77253.1"/>
    <property type="molecule type" value="Genomic_DNA"/>
</dbReference>
<dbReference type="InterPro" id="IPR036271">
    <property type="entry name" value="Tet_transcr_reg_TetR-rel_C_sf"/>
</dbReference>
<dbReference type="InterPro" id="IPR050109">
    <property type="entry name" value="HTH-type_TetR-like_transc_reg"/>
</dbReference>
<gene>
    <name evidence="4" type="ORF">FC82_GL000498</name>
</gene>
<evidence type="ECO:0000259" key="3">
    <source>
        <dbReference type="PROSITE" id="PS50977"/>
    </source>
</evidence>
<proteinExistence type="predicted"/>
<reference evidence="4 5" key="1">
    <citation type="journal article" date="2015" name="Genome Announc.">
        <title>Expanding the biotechnology potential of lactobacilli through comparative genomics of 213 strains and associated genera.</title>
        <authorList>
            <person name="Sun Z."/>
            <person name="Harris H.M."/>
            <person name="McCann A."/>
            <person name="Guo C."/>
            <person name="Argimon S."/>
            <person name="Zhang W."/>
            <person name="Yang X."/>
            <person name="Jeffery I.B."/>
            <person name="Cooney J.C."/>
            <person name="Kagawa T.F."/>
            <person name="Liu W."/>
            <person name="Song Y."/>
            <person name="Salvetti E."/>
            <person name="Wrobel A."/>
            <person name="Rasinkangas P."/>
            <person name="Parkhill J."/>
            <person name="Rea M.C."/>
            <person name="O'Sullivan O."/>
            <person name="Ritari J."/>
            <person name="Douillard F.P."/>
            <person name="Paul Ross R."/>
            <person name="Yang R."/>
            <person name="Briner A.E."/>
            <person name="Felis G.E."/>
            <person name="de Vos W.M."/>
            <person name="Barrangou R."/>
            <person name="Klaenhammer T.R."/>
            <person name="Caufield P.W."/>
            <person name="Cui Y."/>
            <person name="Zhang H."/>
            <person name="O'Toole P.W."/>
        </authorList>
    </citation>
    <scope>NUCLEOTIDE SEQUENCE [LARGE SCALE GENOMIC DNA]</scope>
    <source>
        <strain evidence="4 5">DSM 20515</strain>
    </source>
</reference>
<evidence type="ECO:0000256" key="2">
    <source>
        <dbReference type="PROSITE-ProRule" id="PRU00335"/>
    </source>
</evidence>
<dbReference type="Gene3D" id="1.10.357.10">
    <property type="entry name" value="Tetracycline Repressor, domain 2"/>
    <property type="match status" value="1"/>
</dbReference>
<dbReference type="PRINTS" id="PR00455">
    <property type="entry name" value="HTHTETR"/>
</dbReference>
<organism evidence="4 5">
    <name type="scientific">Secundilactobacillus collinoides DSM 20515 = JCM 1123</name>
    <dbReference type="NCBI Taxonomy" id="1423733"/>
    <lineage>
        <taxon>Bacteria</taxon>
        <taxon>Bacillati</taxon>
        <taxon>Bacillota</taxon>
        <taxon>Bacilli</taxon>
        <taxon>Lactobacillales</taxon>
        <taxon>Lactobacillaceae</taxon>
        <taxon>Secundilactobacillus</taxon>
    </lineage>
</organism>
<name>A0A0R2BEX4_SECCO</name>
<sequence length="219" mass="24796">MAARPKATVKGEIPKDPEKIDRILTSALHEFAQTGFRNTKTEVIASEAQVSKGLLFHYFGSKANLYYEVAKWSISRMNDAADYNVWQSAPNLKVMIERAMRYKIKMQLDYQDEFAFSMALYGGTGNLPEALATKIQALLEDEMKMASTDLAGPVLSRMAMRDGVDVTTVKDLFLMMTDLISDKAQTYMTTHPNAKIEDFEWLVQQSLTYIDVLEHGFLK</sequence>
<evidence type="ECO:0000313" key="4">
    <source>
        <dbReference type="EMBL" id="KRM77253.1"/>
    </source>
</evidence>
<dbReference type="Pfam" id="PF00440">
    <property type="entry name" value="TetR_N"/>
    <property type="match status" value="1"/>
</dbReference>
<dbReference type="PANTHER" id="PTHR30328:SF54">
    <property type="entry name" value="HTH-TYPE TRANSCRIPTIONAL REPRESSOR SCO4008"/>
    <property type="match status" value="1"/>
</dbReference>
<feature type="domain" description="HTH tetR-type" evidence="3">
    <location>
        <begin position="17"/>
        <end position="77"/>
    </location>
</feature>
<dbReference type="GO" id="GO:0006355">
    <property type="term" value="P:regulation of DNA-templated transcription"/>
    <property type="evidence" value="ECO:0007669"/>
    <property type="project" value="UniProtKB-ARBA"/>
</dbReference>
<evidence type="ECO:0000256" key="1">
    <source>
        <dbReference type="ARBA" id="ARBA00023125"/>
    </source>
</evidence>
<dbReference type="GO" id="GO:0003677">
    <property type="term" value="F:DNA binding"/>
    <property type="evidence" value="ECO:0007669"/>
    <property type="project" value="UniProtKB-UniRule"/>
</dbReference>
<dbReference type="AlphaFoldDB" id="A0A0R2BEX4"/>
<dbReference type="PROSITE" id="PS50977">
    <property type="entry name" value="HTH_TETR_2"/>
    <property type="match status" value="1"/>
</dbReference>
<feature type="DNA-binding region" description="H-T-H motif" evidence="2">
    <location>
        <begin position="40"/>
        <end position="59"/>
    </location>
</feature>
<dbReference type="Proteomes" id="UP000051845">
    <property type="component" value="Unassembled WGS sequence"/>
</dbReference>
<evidence type="ECO:0000313" key="5">
    <source>
        <dbReference type="Proteomes" id="UP000051845"/>
    </source>
</evidence>
<comment type="caution">
    <text evidence="4">The sequence shown here is derived from an EMBL/GenBank/DDBJ whole genome shotgun (WGS) entry which is preliminary data.</text>
</comment>
<dbReference type="InterPro" id="IPR001647">
    <property type="entry name" value="HTH_TetR"/>
</dbReference>
<dbReference type="PATRIC" id="fig|1423733.4.peg.520"/>
<keyword evidence="1 2" id="KW-0238">DNA-binding</keyword>
<dbReference type="PANTHER" id="PTHR30328">
    <property type="entry name" value="TRANSCRIPTIONAL REPRESSOR"/>
    <property type="match status" value="1"/>
</dbReference>